<feature type="compositionally biased region" description="Basic residues" evidence="1">
    <location>
        <begin position="263"/>
        <end position="273"/>
    </location>
</feature>
<evidence type="ECO:0000313" key="4">
    <source>
        <dbReference type="EMBL" id="KDQ56577.1"/>
    </source>
</evidence>
<dbReference type="HOGENOM" id="CLU_039073_0_0_1"/>
<keyword evidence="5" id="KW-1185">Reference proteome</keyword>
<dbReference type="Proteomes" id="UP000027265">
    <property type="component" value="Unassembled WGS sequence"/>
</dbReference>
<evidence type="ECO:0000313" key="5">
    <source>
        <dbReference type="Proteomes" id="UP000027265"/>
    </source>
</evidence>
<feature type="compositionally biased region" description="Low complexity" evidence="1">
    <location>
        <begin position="240"/>
        <end position="255"/>
    </location>
</feature>
<dbReference type="STRING" id="933084.A0A067PZ94"/>
<feature type="compositionally biased region" description="Pro residues" evidence="1">
    <location>
        <begin position="295"/>
        <end position="306"/>
    </location>
</feature>
<dbReference type="Pfam" id="PF23082">
    <property type="entry name" value="Myb_DNA-binding_2"/>
    <property type="match status" value="1"/>
</dbReference>
<feature type="compositionally biased region" description="Basic and acidic residues" evidence="1">
    <location>
        <begin position="154"/>
        <end position="163"/>
    </location>
</feature>
<feature type="region of interest" description="Disordered" evidence="1">
    <location>
        <begin position="205"/>
        <end position="318"/>
    </location>
</feature>
<dbReference type="InterPro" id="IPR037830">
    <property type="entry name" value="ZZZ3"/>
</dbReference>
<evidence type="ECO:0000259" key="3">
    <source>
        <dbReference type="PROSITE" id="PS51294"/>
    </source>
</evidence>
<dbReference type="Gene3D" id="1.10.10.60">
    <property type="entry name" value="Homeodomain-like"/>
    <property type="match status" value="1"/>
</dbReference>
<reference evidence="5" key="1">
    <citation type="journal article" date="2014" name="Proc. Natl. Acad. Sci. U.S.A.">
        <title>Extensive sampling of basidiomycete genomes demonstrates inadequacy of the white-rot/brown-rot paradigm for wood decay fungi.</title>
        <authorList>
            <person name="Riley R."/>
            <person name="Salamov A.A."/>
            <person name="Brown D.W."/>
            <person name="Nagy L.G."/>
            <person name="Floudas D."/>
            <person name="Held B.W."/>
            <person name="Levasseur A."/>
            <person name="Lombard V."/>
            <person name="Morin E."/>
            <person name="Otillar R."/>
            <person name="Lindquist E.A."/>
            <person name="Sun H."/>
            <person name="LaButti K.M."/>
            <person name="Schmutz J."/>
            <person name="Jabbour D."/>
            <person name="Luo H."/>
            <person name="Baker S.E."/>
            <person name="Pisabarro A.G."/>
            <person name="Walton J.D."/>
            <person name="Blanchette R.A."/>
            <person name="Henrissat B."/>
            <person name="Martin F."/>
            <person name="Cullen D."/>
            <person name="Hibbett D.S."/>
            <person name="Grigoriev I.V."/>
        </authorList>
    </citation>
    <scope>NUCLEOTIDE SEQUENCE [LARGE SCALE GENOMIC DNA]</scope>
    <source>
        <strain evidence="5">MUCL 33604</strain>
    </source>
</reference>
<dbReference type="AlphaFoldDB" id="A0A067PZ94"/>
<dbReference type="InParanoid" id="A0A067PZ94"/>
<feature type="domain" description="HTH myb-type" evidence="3">
    <location>
        <begin position="320"/>
        <end position="374"/>
    </location>
</feature>
<dbReference type="InterPro" id="IPR017930">
    <property type="entry name" value="Myb_dom"/>
</dbReference>
<evidence type="ECO:0000259" key="2">
    <source>
        <dbReference type="PROSITE" id="PS50090"/>
    </source>
</evidence>
<protein>
    <submittedName>
        <fullName evidence="4">Uncharacterized protein</fullName>
    </submittedName>
</protein>
<dbReference type="PANTHER" id="PTHR22705:SF0">
    <property type="entry name" value="ZZ-TYPE ZINC FINGER-CONTAINING PROTEIN 3"/>
    <property type="match status" value="1"/>
</dbReference>
<sequence length="387" mass="43451">MDKRAETLEALSKFIEAQRQLLTRTQCDIERLHQLRSEVSSPTLDTYDGTLTGGLFPSTTHALEDQVECAFKQPDGVDWTLFNCRDPEQLNALATGSRSAYECNNTPHTTQRSPLSTLQAFVKAQRVTLLDPVLNQLPPLEPPSSESETELDPEELRRERERQKIRDLRKRKITCGLTIPLHGPGRAPNAVFVRRDIEDESGEVDIAFDRQDSPVPPPSTSTPTTSETLPTPMDIDPPASFITSPRSSMSSPLPSTVELTRPSRSRHPPKRVRVKEPKPSPSKRKAAKINDDPELQPPDPTQPTPNPSKATLKPKSETYKLSWSVSEQRLLEELLERIPDGEKNRWQKISQAMDGKRTPRQVASRVQKYFEKLKRFGVEVGSANGAQ</sequence>
<feature type="domain" description="Myb-like" evidence="2">
    <location>
        <begin position="315"/>
        <end position="370"/>
    </location>
</feature>
<proteinExistence type="predicted"/>
<dbReference type="SUPFAM" id="SSF46689">
    <property type="entry name" value="Homeodomain-like"/>
    <property type="match status" value="1"/>
</dbReference>
<name>A0A067PZ94_9AGAM</name>
<evidence type="ECO:0000256" key="1">
    <source>
        <dbReference type="SAM" id="MobiDB-lite"/>
    </source>
</evidence>
<feature type="region of interest" description="Disordered" evidence="1">
    <location>
        <begin position="135"/>
        <end position="163"/>
    </location>
</feature>
<dbReference type="InterPro" id="IPR009057">
    <property type="entry name" value="Homeodomain-like_sf"/>
</dbReference>
<organism evidence="4 5">
    <name type="scientific">Jaapia argillacea MUCL 33604</name>
    <dbReference type="NCBI Taxonomy" id="933084"/>
    <lineage>
        <taxon>Eukaryota</taxon>
        <taxon>Fungi</taxon>
        <taxon>Dikarya</taxon>
        <taxon>Basidiomycota</taxon>
        <taxon>Agaricomycotina</taxon>
        <taxon>Agaricomycetes</taxon>
        <taxon>Agaricomycetidae</taxon>
        <taxon>Jaapiales</taxon>
        <taxon>Jaapiaceae</taxon>
        <taxon>Jaapia</taxon>
    </lineage>
</organism>
<dbReference type="PANTHER" id="PTHR22705">
    <property type="entry name" value="ZINC FINGER, ZZ DOMAIN CONTAINING 3"/>
    <property type="match status" value="1"/>
</dbReference>
<gene>
    <name evidence="4" type="ORF">JAAARDRAFT_207695</name>
</gene>
<dbReference type="InterPro" id="IPR001005">
    <property type="entry name" value="SANT/Myb"/>
</dbReference>
<feature type="compositionally biased region" description="Low complexity" evidence="1">
    <location>
        <begin position="221"/>
        <end position="232"/>
    </location>
</feature>
<accession>A0A067PZ94</accession>
<dbReference type="SMART" id="SM00717">
    <property type="entry name" value="SANT"/>
    <property type="match status" value="1"/>
</dbReference>
<dbReference type="PROSITE" id="PS51294">
    <property type="entry name" value="HTH_MYB"/>
    <property type="match status" value="1"/>
</dbReference>
<dbReference type="EMBL" id="KL197721">
    <property type="protein sequence ID" value="KDQ56577.1"/>
    <property type="molecule type" value="Genomic_DNA"/>
</dbReference>
<dbReference type="PROSITE" id="PS50090">
    <property type="entry name" value="MYB_LIKE"/>
    <property type="match status" value="1"/>
</dbReference>
<dbReference type="OrthoDB" id="424753at2759"/>